<dbReference type="AlphaFoldDB" id="A0A6C0E577"/>
<protein>
    <submittedName>
        <fullName evidence="1">Uncharacterized protein</fullName>
    </submittedName>
</protein>
<dbReference type="EMBL" id="MN739735">
    <property type="protein sequence ID" value="QHT23872.1"/>
    <property type="molecule type" value="Genomic_DNA"/>
</dbReference>
<dbReference type="Pfam" id="PF11655">
    <property type="entry name" value="DUF2589"/>
    <property type="match status" value="2"/>
</dbReference>
<organism evidence="1">
    <name type="scientific">viral metagenome</name>
    <dbReference type="NCBI Taxonomy" id="1070528"/>
    <lineage>
        <taxon>unclassified sequences</taxon>
        <taxon>metagenomes</taxon>
        <taxon>organismal metagenomes</taxon>
    </lineage>
</organism>
<evidence type="ECO:0000313" key="1">
    <source>
        <dbReference type="EMBL" id="QHT23872.1"/>
    </source>
</evidence>
<accession>A0A6C0E577</accession>
<sequence length="318" mass="33032">MVATATASTKVSLAQASQQQAATLLALPLDKILGAPFDAAVEAQKIMATTTANFIRQFGMDKSGNMFTFTTSSYYDIPAANVKDSSGNQALYLYYGPSTGIPVLDPSGIGLNTGSVTQANSGTNPGQFFTGKAGSWDVSGTLVNIDNAGRIVGSQGSRSLTLPFLSILNVPALSMTEVIVDFVMTIKTQDTAKKTDTASAASVSQTAQQYGANARGSWWGVNVSASASGSTYSSATAVVSSTSEDKNTSSTSSTYNVHMVARDKTPVGLKMMMDFITANADSMASQKELSEDGYSLRDKGTSNIFNILDSVGGTAPTA</sequence>
<dbReference type="InterPro" id="IPR024510">
    <property type="entry name" value="DUF2589"/>
</dbReference>
<proteinExistence type="predicted"/>
<reference evidence="1" key="1">
    <citation type="journal article" date="2020" name="Nature">
        <title>Giant virus diversity and host interactions through global metagenomics.</title>
        <authorList>
            <person name="Schulz F."/>
            <person name="Roux S."/>
            <person name="Paez-Espino D."/>
            <person name="Jungbluth S."/>
            <person name="Walsh D.A."/>
            <person name="Denef V.J."/>
            <person name="McMahon K.D."/>
            <person name="Konstantinidis K.T."/>
            <person name="Eloe-Fadrosh E.A."/>
            <person name="Kyrpides N.C."/>
            <person name="Woyke T."/>
        </authorList>
    </citation>
    <scope>NUCLEOTIDE SEQUENCE</scope>
    <source>
        <strain evidence="1">GVMAG-M-3300023179-132</strain>
    </source>
</reference>
<name>A0A6C0E577_9ZZZZ</name>